<evidence type="ECO:0000313" key="1">
    <source>
        <dbReference type="EMBL" id="GER98338.1"/>
    </source>
</evidence>
<name>A0A5M3VQ49_9ACTN</name>
<keyword evidence="2" id="KW-1185">Reference proteome</keyword>
<dbReference type="Proteomes" id="UP000334990">
    <property type="component" value="Unassembled WGS sequence"/>
</dbReference>
<dbReference type="RefSeq" id="WP_155334789.1">
    <property type="nucleotide sequence ID" value="NZ_BAAABN010000078.1"/>
</dbReference>
<dbReference type="AlphaFoldDB" id="A0A5M3VQ49"/>
<organism evidence="1 2">
    <name type="scientific">Acrocarpospora corrugata</name>
    <dbReference type="NCBI Taxonomy" id="35763"/>
    <lineage>
        <taxon>Bacteria</taxon>
        <taxon>Bacillati</taxon>
        <taxon>Actinomycetota</taxon>
        <taxon>Actinomycetes</taxon>
        <taxon>Streptosporangiales</taxon>
        <taxon>Streptosporangiaceae</taxon>
        <taxon>Acrocarpospora</taxon>
    </lineage>
</organism>
<proteinExistence type="predicted"/>
<gene>
    <name evidence="1" type="ORF">Acor_04000</name>
</gene>
<dbReference type="EMBL" id="BLAD01000036">
    <property type="protein sequence ID" value="GER98338.1"/>
    <property type="molecule type" value="Genomic_DNA"/>
</dbReference>
<sequence>MTHDADTLETCATTLTTLADRLTEDPAVPPWLQTAIRAYATRCRIAAADLTAAESPGDLNGAQEEGR</sequence>
<comment type="caution">
    <text evidence="1">The sequence shown here is derived from an EMBL/GenBank/DDBJ whole genome shotgun (WGS) entry which is preliminary data.</text>
</comment>
<reference evidence="1 2" key="1">
    <citation type="submission" date="2019-10" db="EMBL/GenBank/DDBJ databases">
        <title>Whole genome shotgun sequence of Acrocarpospora corrugata NBRC 13972.</title>
        <authorList>
            <person name="Ichikawa N."/>
            <person name="Kimura A."/>
            <person name="Kitahashi Y."/>
            <person name="Komaki H."/>
            <person name="Oguchi A."/>
        </authorList>
    </citation>
    <scope>NUCLEOTIDE SEQUENCE [LARGE SCALE GENOMIC DNA]</scope>
    <source>
        <strain evidence="1 2">NBRC 13972</strain>
    </source>
</reference>
<evidence type="ECO:0000313" key="2">
    <source>
        <dbReference type="Proteomes" id="UP000334990"/>
    </source>
</evidence>
<accession>A0A5M3VQ49</accession>
<protein>
    <submittedName>
        <fullName evidence="1">Uncharacterized protein</fullName>
    </submittedName>
</protein>